<evidence type="ECO:0000313" key="3">
    <source>
        <dbReference type="Proteomes" id="UP000075884"/>
    </source>
</evidence>
<organism evidence="2 3">
    <name type="scientific">Anopheles dirus</name>
    <dbReference type="NCBI Taxonomy" id="7168"/>
    <lineage>
        <taxon>Eukaryota</taxon>
        <taxon>Metazoa</taxon>
        <taxon>Ecdysozoa</taxon>
        <taxon>Arthropoda</taxon>
        <taxon>Hexapoda</taxon>
        <taxon>Insecta</taxon>
        <taxon>Pterygota</taxon>
        <taxon>Neoptera</taxon>
        <taxon>Endopterygota</taxon>
        <taxon>Diptera</taxon>
        <taxon>Nematocera</taxon>
        <taxon>Culicoidea</taxon>
        <taxon>Culicidae</taxon>
        <taxon>Anophelinae</taxon>
        <taxon>Anopheles</taxon>
    </lineage>
</organism>
<reference evidence="2" key="2">
    <citation type="submission" date="2020-05" db="UniProtKB">
        <authorList>
            <consortium name="EnsemblMetazoa"/>
        </authorList>
    </citation>
    <scope>IDENTIFICATION</scope>
    <source>
        <strain evidence="2">WRAIR2</strain>
    </source>
</reference>
<evidence type="ECO:0000256" key="1">
    <source>
        <dbReference type="SAM" id="MobiDB-lite"/>
    </source>
</evidence>
<protein>
    <recommendedName>
        <fullName evidence="4">Vezatin</fullName>
    </recommendedName>
</protein>
<dbReference type="VEuPathDB" id="VectorBase:ADIR004599"/>
<dbReference type="EnsemblMetazoa" id="ADIR004599-RA">
    <property type="protein sequence ID" value="ADIR004599-PA"/>
    <property type="gene ID" value="ADIR004599"/>
</dbReference>
<accession>A0A182NAC3</accession>
<sequence>MVWLCKRPDSKTDSILEILASKRLLIDHLEVLEECFQHVVAKQNSATRNSTFARLSFRAACAGCALAMAISARCIRRFVTNNWKVAVPTASALLVGVFFCNKYLLERKLTCVSRVVQAFENYDNAIKRSVLFINEIIHGNERVNTLRTRLNEKEILVNCVENCKAAIGDICRFITALEERTVILTEYDYAYEPMESLDNCDVFRQVAASQSQAKQLYNIFLYIQSHCLLRVALAVGSDAELSQMEDEVSRLVRCLVQRANDTSKLLTVKMLTSASTSEHTFDRKQPVSRDLLSVRNQSLDLAVRLATTLKYMTATDERLHTITGTVSSNDRARLEEAEGELAFIQSNLLTRSDECERLLISVKKLLNHVDDTPDADEDVPDPKDGLEHATALEEGPEPAQPEHDEFFVVFGTEGDECGADSSTQETLLTEEELVAKRLMKKQFRPVLRQLRERLEPIERSFKMREKDAMKRKGIELPDDTEPVRETPSGTGSDASDDDEAPRAKRSQQRYDDVRNFLASKSQINFLSRLPACGVQMEECILE</sequence>
<evidence type="ECO:0008006" key="4">
    <source>
        <dbReference type="Google" id="ProtNLM"/>
    </source>
</evidence>
<evidence type="ECO:0000313" key="2">
    <source>
        <dbReference type="EnsemblMetazoa" id="ADIR004599-PA"/>
    </source>
</evidence>
<name>A0A182NAC3_9DIPT</name>
<reference evidence="3" key="1">
    <citation type="submission" date="2013-03" db="EMBL/GenBank/DDBJ databases">
        <title>The Genome Sequence of Anopheles dirus WRAIR2.</title>
        <authorList>
            <consortium name="The Broad Institute Genomics Platform"/>
            <person name="Neafsey D.E."/>
            <person name="Walton C."/>
            <person name="Walker B."/>
            <person name="Young S.K."/>
            <person name="Zeng Q."/>
            <person name="Gargeya S."/>
            <person name="Fitzgerald M."/>
            <person name="Haas B."/>
            <person name="Abouelleil A."/>
            <person name="Allen A.W."/>
            <person name="Alvarado L."/>
            <person name="Arachchi H.M."/>
            <person name="Berlin A.M."/>
            <person name="Chapman S.B."/>
            <person name="Gainer-Dewar J."/>
            <person name="Goldberg J."/>
            <person name="Griggs A."/>
            <person name="Gujja S."/>
            <person name="Hansen M."/>
            <person name="Howarth C."/>
            <person name="Imamovic A."/>
            <person name="Ireland A."/>
            <person name="Larimer J."/>
            <person name="McCowan C."/>
            <person name="Murphy C."/>
            <person name="Pearson M."/>
            <person name="Poon T.W."/>
            <person name="Priest M."/>
            <person name="Roberts A."/>
            <person name="Saif S."/>
            <person name="Shea T."/>
            <person name="Sisk P."/>
            <person name="Sykes S."/>
            <person name="Wortman J."/>
            <person name="Nusbaum C."/>
            <person name="Birren B."/>
        </authorList>
    </citation>
    <scope>NUCLEOTIDE SEQUENCE [LARGE SCALE GENOMIC DNA]</scope>
    <source>
        <strain evidence="3">WRAIR2</strain>
    </source>
</reference>
<dbReference type="AlphaFoldDB" id="A0A182NAC3"/>
<feature type="region of interest" description="Disordered" evidence="1">
    <location>
        <begin position="465"/>
        <end position="511"/>
    </location>
</feature>
<dbReference type="Proteomes" id="UP000075884">
    <property type="component" value="Unassembled WGS sequence"/>
</dbReference>
<proteinExistence type="predicted"/>
<keyword evidence="3" id="KW-1185">Reference proteome</keyword>
<feature type="compositionally biased region" description="Basic and acidic residues" evidence="1">
    <location>
        <begin position="465"/>
        <end position="475"/>
    </location>
</feature>